<reference evidence="1 2" key="1">
    <citation type="submission" date="2017-12" db="EMBL/GenBank/DDBJ databases">
        <title>Draft Genome sequences of multiple microbial strains isolated from spacecraft associated surfaces.</title>
        <authorList>
            <person name="Seuylemezian A."/>
            <person name="Vaishampayan P."/>
            <person name="Venkateswaran K."/>
        </authorList>
    </citation>
    <scope>NUCLEOTIDE SEQUENCE [LARGE SCALE GENOMIC DNA]</scope>
    <source>
        <strain evidence="1 2">2P01AA</strain>
    </source>
</reference>
<name>A0A2N0WEU5_9GAMM</name>
<accession>A0A2N0WEU5</accession>
<dbReference type="AlphaFoldDB" id="A0A2N0WEU5"/>
<organism evidence="1 2">
    <name type="scientific">Acinetobacter proteolyticus</name>
    <dbReference type="NCBI Taxonomy" id="1776741"/>
    <lineage>
        <taxon>Bacteria</taxon>
        <taxon>Pseudomonadati</taxon>
        <taxon>Pseudomonadota</taxon>
        <taxon>Gammaproteobacteria</taxon>
        <taxon>Moraxellales</taxon>
        <taxon>Moraxellaceae</taxon>
        <taxon>Acinetobacter</taxon>
    </lineage>
</organism>
<evidence type="ECO:0000313" key="1">
    <source>
        <dbReference type="EMBL" id="PKF33390.1"/>
    </source>
</evidence>
<dbReference type="Proteomes" id="UP000233553">
    <property type="component" value="Unassembled WGS sequence"/>
</dbReference>
<sequence>MIFFDIIKPNTIGIIMKNLVYFIGGPKDGEIYKGEGIKIDDLINVPRLETSSLDVSSSSDAEPVQLDEITYKCEIFECNGVKRLFLVDTSLEWYEVFEKVDDYFEE</sequence>
<gene>
    <name evidence="1" type="ORF">CW311_11330</name>
</gene>
<comment type="caution">
    <text evidence="1">The sequence shown here is derived from an EMBL/GenBank/DDBJ whole genome shotgun (WGS) entry which is preliminary data.</text>
</comment>
<evidence type="ECO:0000313" key="2">
    <source>
        <dbReference type="Proteomes" id="UP000233553"/>
    </source>
</evidence>
<proteinExistence type="predicted"/>
<dbReference type="EMBL" id="PISJ01000013">
    <property type="protein sequence ID" value="PKF33390.1"/>
    <property type="molecule type" value="Genomic_DNA"/>
</dbReference>
<protein>
    <submittedName>
        <fullName evidence="1">Uncharacterized protein</fullName>
    </submittedName>
</protein>